<protein>
    <submittedName>
        <fullName evidence="2">AAA family ATPase</fullName>
    </submittedName>
</protein>
<dbReference type="RefSeq" id="WP_328964426.1">
    <property type="nucleotide sequence ID" value="NZ_CP108090.1"/>
</dbReference>
<accession>A0ABZ1TMV1</accession>
<feature type="domain" description="Thymidylate kinase-like" evidence="1">
    <location>
        <begin position="10"/>
        <end position="167"/>
    </location>
</feature>
<sequence length="209" mass="24269">MERGYRLIAVEGVDGSGKSTLVENLREHLSRNFRTEIARPARAMTAAFRELAEKGRPESVLYQDRIPPDFRHSAYLLETAVHFRYRREQFEHADFVLFDRWLQTWQAYCDEVVEHRDWMSRIAATTPEPDVLLWVRIDPETACRRLVERQDRWARIYSPAQLHDKIARLCDRYEKAMLDTRPGAVVLDGTRSPGELLAGALDRVTGKAA</sequence>
<dbReference type="InterPro" id="IPR039430">
    <property type="entry name" value="Thymidylate_kin-like_dom"/>
</dbReference>
<dbReference type="EMBL" id="CP108090">
    <property type="protein sequence ID" value="WUQ16086.1"/>
    <property type="molecule type" value="Genomic_DNA"/>
</dbReference>
<name>A0ABZ1TMV1_STRVG</name>
<dbReference type="SUPFAM" id="SSF52540">
    <property type="entry name" value="P-loop containing nucleoside triphosphate hydrolases"/>
    <property type="match status" value="1"/>
</dbReference>
<keyword evidence="3" id="KW-1185">Reference proteome</keyword>
<organism evidence="2 3">
    <name type="scientific">Streptomyces virginiae</name>
    <name type="common">Streptomyces cinnamonensis</name>
    <dbReference type="NCBI Taxonomy" id="1961"/>
    <lineage>
        <taxon>Bacteria</taxon>
        <taxon>Bacillati</taxon>
        <taxon>Actinomycetota</taxon>
        <taxon>Actinomycetes</taxon>
        <taxon>Kitasatosporales</taxon>
        <taxon>Streptomycetaceae</taxon>
        <taxon>Streptomyces</taxon>
    </lineage>
</organism>
<dbReference type="Proteomes" id="UP001432039">
    <property type="component" value="Chromosome"/>
</dbReference>
<reference evidence="2" key="1">
    <citation type="submission" date="2022-10" db="EMBL/GenBank/DDBJ databases">
        <title>The complete genomes of actinobacterial strains from the NBC collection.</title>
        <authorList>
            <person name="Joergensen T.S."/>
            <person name="Alvarez Arevalo M."/>
            <person name="Sterndorff E.B."/>
            <person name="Faurdal D."/>
            <person name="Vuksanovic O."/>
            <person name="Mourched A.-S."/>
            <person name="Charusanti P."/>
            <person name="Shaw S."/>
            <person name="Blin K."/>
            <person name="Weber T."/>
        </authorList>
    </citation>
    <scope>NUCLEOTIDE SEQUENCE</scope>
    <source>
        <strain evidence="2">NBC_00248</strain>
    </source>
</reference>
<proteinExistence type="predicted"/>
<evidence type="ECO:0000313" key="2">
    <source>
        <dbReference type="EMBL" id="WUQ16086.1"/>
    </source>
</evidence>
<evidence type="ECO:0000313" key="3">
    <source>
        <dbReference type="Proteomes" id="UP001432039"/>
    </source>
</evidence>
<dbReference type="Pfam" id="PF02223">
    <property type="entry name" value="Thymidylate_kin"/>
    <property type="match status" value="1"/>
</dbReference>
<gene>
    <name evidence="2" type="ORF">OG517_34315</name>
</gene>
<dbReference type="InterPro" id="IPR027417">
    <property type="entry name" value="P-loop_NTPase"/>
</dbReference>
<evidence type="ECO:0000259" key="1">
    <source>
        <dbReference type="Pfam" id="PF02223"/>
    </source>
</evidence>
<dbReference type="Gene3D" id="3.40.50.300">
    <property type="entry name" value="P-loop containing nucleotide triphosphate hydrolases"/>
    <property type="match status" value="1"/>
</dbReference>